<sequence>MSEAPKLYTNKPKKAQLKQFQEQQKGNDFAASTPPRASSSSAAAATYQMGPSSSAPPPPPQPPKESFARRYKFLWPLLLTINLAVGAYIFMRTKGKDKSVIEEDGAKDAPATPVSTTASITEKPLPAPPVTEVAKLRKPIPEDQQRELFKWILEEKRKVKPKDLEERKRIDEEKAILKQYIRAKSIPSI</sequence>
<gene>
    <name evidence="1" type="ORF">OWV82_009660</name>
</gene>
<dbReference type="Proteomes" id="UP001164539">
    <property type="component" value="Chromosome 5"/>
</dbReference>
<evidence type="ECO:0000313" key="2">
    <source>
        <dbReference type="Proteomes" id="UP001164539"/>
    </source>
</evidence>
<accession>A0ACC1Y2G3</accession>
<proteinExistence type="predicted"/>
<protein>
    <submittedName>
        <fullName evidence="1">WAS/WASL-interacting family protein</fullName>
    </submittedName>
</protein>
<evidence type="ECO:0000313" key="1">
    <source>
        <dbReference type="EMBL" id="KAJ4717907.1"/>
    </source>
</evidence>
<keyword evidence="2" id="KW-1185">Reference proteome</keyword>
<reference evidence="1 2" key="1">
    <citation type="journal article" date="2023" name="Science">
        <title>Complex scaffold remodeling in plant triterpene biosynthesis.</title>
        <authorList>
            <person name="De La Pena R."/>
            <person name="Hodgson H."/>
            <person name="Liu J.C."/>
            <person name="Stephenson M.J."/>
            <person name="Martin A.C."/>
            <person name="Owen C."/>
            <person name="Harkess A."/>
            <person name="Leebens-Mack J."/>
            <person name="Jimenez L.E."/>
            <person name="Osbourn A."/>
            <person name="Sattely E.S."/>
        </authorList>
    </citation>
    <scope>NUCLEOTIDE SEQUENCE [LARGE SCALE GENOMIC DNA]</scope>
    <source>
        <strain evidence="2">cv. JPN11</strain>
        <tissue evidence="1">Leaf</tissue>
    </source>
</reference>
<comment type="caution">
    <text evidence="1">The sequence shown here is derived from an EMBL/GenBank/DDBJ whole genome shotgun (WGS) entry which is preliminary data.</text>
</comment>
<name>A0ACC1Y2G3_MELAZ</name>
<organism evidence="1 2">
    <name type="scientific">Melia azedarach</name>
    <name type="common">Chinaberry tree</name>
    <dbReference type="NCBI Taxonomy" id="155640"/>
    <lineage>
        <taxon>Eukaryota</taxon>
        <taxon>Viridiplantae</taxon>
        <taxon>Streptophyta</taxon>
        <taxon>Embryophyta</taxon>
        <taxon>Tracheophyta</taxon>
        <taxon>Spermatophyta</taxon>
        <taxon>Magnoliopsida</taxon>
        <taxon>eudicotyledons</taxon>
        <taxon>Gunneridae</taxon>
        <taxon>Pentapetalae</taxon>
        <taxon>rosids</taxon>
        <taxon>malvids</taxon>
        <taxon>Sapindales</taxon>
        <taxon>Meliaceae</taxon>
        <taxon>Melia</taxon>
    </lineage>
</organism>
<dbReference type="EMBL" id="CM051398">
    <property type="protein sequence ID" value="KAJ4717907.1"/>
    <property type="molecule type" value="Genomic_DNA"/>
</dbReference>